<accession>A0AAE8MA32</accession>
<evidence type="ECO:0000313" key="3">
    <source>
        <dbReference type="Proteomes" id="UP001187734"/>
    </source>
</evidence>
<feature type="repeat" description="ANK" evidence="1">
    <location>
        <begin position="55"/>
        <end position="88"/>
    </location>
</feature>
<keyword evidence="1" id="KW-0040">ANK repeat</keyword>
<reference evidence="2" key="1">
    <citation type="submission" date="2018-03" db="EMBL/GenBank/DDBJ databases">
        <authorList>
            <person name="Guldener U."/>
        </authorList>
    </citation>
    <scope>NUCLEOTIDE SEQUENCE</scope>
</reference>
<dbReference type="AlphaFoldDB" id="A0AAE8MA32"/>
<dbReference type="EMBL" id="ONZP01000234">
    <property type="protein sequence ID" value="SPJ78614.1"/>
    <property type="molecule type" value="Genomic_DNA"/>
</dbReference>
<dbReference type="Proteomes" id="UP001187734">
    <property type="component" value="Unassembled WGS sequence"/>
</dbReference>
<dbReference type="Pfam" id="PF13637">
    <property type="entry name" value="Ank_4"/>
    <property type="match status" value="1"/>
</dbReference>
<dbReference type="SUPFAM" id="SSF48403">
    <property type="entry name" value="Ankyrin repeat"/>
    <property type="match status" value="1"/>
</dbReference>
<name>A0AAE8MA32_9HYPO</name>
<proteinExistence type="predicted"/>
<sequence length="144" mass="15754">MILKHLKAGRMASHDRSNLLDSYNCRGNNGFIEVDTGAIHVRLSNGAKVTDVDDAGNTSLHIAARNLFHLDAVSLLLEQGADAALRNAKQDSSVHIAAYGIRWISGTRLTVEEKFKWQSDMLERMVEAGVVEPMSLPNAEGNIL</sequence>
<dbReference type="PROSITE" id="PS50297">
    <property type="entry name" value="ANK_REP_REGION"/>
    <property type="match status" value="1"/>
</dbReference>
<evidence type="ECO:0000313" key="2">
    <source>
        <dbReference type="EMBL" id="SPJ78614.1"/>
    </source>
</evidence>
<dbReference type="InterPro" id="IPR036770">
    <property type="entry name" value="Ankyrin_rpt-contain_sf"/>
</dbReference>
<protein>
    <recommendedName>
        <fullName evidence="4">Ankyrin repeat protein</fullName>
    </recommendedName>
</protein>
<evidence type="ECO:0000256" key="1">
    <source>
        <dbReference type="PROSITE-ProRule" id="PRU00023"/>
    </source>
</evidence>
<dbReference type="PROSITE" id="PS50088">
    <property type="entry name" value="ANK_REPEAT"/>
    <property type="match status" value="1"/>
</dbReference>
<gene>
    <name evidence="2" type="ORF">FTOL_07004</name>
</gene>
<evidence type="ECO:0008006" key="4">
    <source>
        <dbReference type="Google" id="ProtNLM"/>
    </source>
</evidence>
<dbReference type="Gene3D" id="1.25.40.20">
    <property type="entry name" value="Ankyrin repeat-containing domain"/>
    <property type="match status" value="1"/>
</dbReference>
<keyword evidence="3" id="KW-1185">Reference proteome</keyword>
<organism evidence="2 3">
    <name type="scientific">Fusarium torulosum</name>
    <dbReference type="NCBI Taxonomy" id="33205"/>
    <lineage>
        <taxon>Eukaryota</taxon>
        <taxon>Fungi</taxon>
        <taxon>Dikarya</taxon>
        <taxon>Ascomycota</taxon>
        <taxon>Pezizomycotina</taxon>
        <taxon>Sordariomycetes</taxon>
        <taxon>Hypocreomycetidae</taxon>
        <taxon>Hypocreales</taxon>
        <taxon>Nectriaceae</taxon>
        <taxon>Fusarium</taxon>
    </lineage>
</organism>
<comment type="caution">
    <text evidence="2">The sequence shown here is derived from an EMBL/GenBank/DDBJ whole genome shotgun (WGS) entry which is preliminary data.</text>
</comment>
<dbReference type="InterPro" id="IPR002110">
    <property type="entry name" value="Ankyrin_rpt"/>
</dbReference>